<dbReference type="EMBL" id="JAVDQA010000002">
    <property type="protein sequence ID" value="MDR6300670.1"/>
    <property type="molecule type" value="Genomic_DNA"/>
</dbReference>
<reference evidence="1 2" key="1">
    <citation type="submission" date="2023-07" db="EMBL/GenBank/DDBJ databases">
        <title>Genomic Encyclopedia of Type Strains, Phase IV (KMG-IV): sequencing the most valuable type-strain genomes for metagenomic binning, comparative biology and taxonomic classification.</title>
        <authorList>
            <person name="Goeker M."/>
        </authorList>
    </citation>
    <scope>NUCLEOTIDE SEQUENCE [LARGE SCALE GENOMIC DNA]</scope>
    <source>
        <strain evidence="1 2">DSM 102814</strain>
    </source>
</reference>
<dbReference type="Proteomes" id="UP001257659">
    <property type="component" value="Unassembled WGS sequence"/>
</dbReference>
<dbReference type="Pfam" id="PF14072">
    <property type="entry name" value="DndB"/>
    <property type="match status" value="1"/>
</dbReference>
<protein>
    <submittedName>
        <fullName evidence="1">DNA sulfur modification protein DndB</fullName>
    </submittedName>
</protein>
<evidence type="ECO:0000313" key="1">
    <source>
        <dbReference type="EMBL" id="MDR6300670.1"/>
    </source>
</evidence>
<gene>
    <name evidence="1" type="ORF">GGR31_001301</name>
</gene>
<dbReference type="RefSeq" id="WP_309727565.1">
    <property type="nucleotide sequence ID" value="NZ_JAVDQA010000002.1"/>
</dbReference>
<evidence type="ECO:0000313" key="2">
    <source>
        <dbReference type="Proteomes" id="UP001257659"/>
    </source>
</evidence>
<sequence>MTEEVKLKLFKKIISENDIAKELRKRKKDHFTVSIPKKNVAEIEEYTENGWLLDKEFINKQRFKKEKSHDILFEDKVWSLFASLGFKFMNLNRKLEIPYDKHNPNLTQQIDVLAKDEESIILLECKSTKEKNKNGDFKKELEAYKSKMHGIRTSLRQIFPDEKLKFQFILATENYSISHNDMERLKGINGIHFDDEAISYYYEMLKQIGLATRYQLLGGIFYGQEIPEMNNEIPAIKGKMGGHTYYSFSIEPEKLLKIGYVLHRNKANLNMMPTYQRIIKRNRLKSVHKFVDDKKGYFPNSIIISIDSGNKNDLEFKKANTQSDSSISKIGLLYLPKKYRSAFIIDGQHRLYGYANSIYKTSNSIPVVAFLNLNRTEQVKLFMQINENQKAVSKNLRNTLNADLLWTSDNYTEQLTALRSRIAIFLGESRNSALYDKISIGEDNKIITQQAFENALKKCNFLGKVSKNRIERLGSFYNGDLDECYNRLSELLRFTFNYFKNCVPNLWDDPNSIIVINKGIYAIIKIQSDIIDHLLHKEIISKTHKPKVIFDESKTYLDSLIIFFQDMDEETEKNLRKAYGTAGDTKYWRTLQQVIQDDHPEFSPSGLEEYRKKEEKEYNTKTFEYVREIETFFKEDFKEKLINEFGGGWLKKGVPPSTLKKAHDLAFEKNMQIEDEDNEVENWDCLTIIAYRSIALKNWRPIFEKEYSRLEEGKKSGNKEDKTKWMVHLEKIRNKTVHDYYVSEEEFSFVENIYDWLIKNRN</sequence>
<keyword evidence="2" id="KW-1185">Reference proteome</keyword>
<accession>A0ABU1K5Z3</accession>
<proteinExistence type="predicted"/>
<organism evidence="1 2">
    <name type="scientific">Mesonia maritima</name>
    <dbReference type="NCBI Taxonomy" id="1793873"/>
    <lineage>
        <taxon>Bacteria</taxon>
        <taxon>Pseudomonadati</taxon>
        <taxon>Bacteroidota</taxon>
        <taxon>Flavobacteriia</taxon>
        <taxon>Flavobacteriales</taxon>
        <taxon>Flavobacteriaceae</taxon>
        <taxon>Mesonia</taxon>
    </lineage>
</organism>
<dbReference type="InterPro" id="IPR017601">
    <property type="entry name" value="DGQHR-contain_dom"/>
</dbReference>
<dbReference type="CDD" id="cd16413">
    <property type="entry name" value="DGQHR_domain"/>
    <property type="match status" value="1"/>
</dbReference>
<comment type="caution">
    <text evidence="1">The sequence shown here is derived from an EMBL/GenBank/DDBJ whole genome shotgun (WGS) entry which is preliminary data.</text>
</comment>
<dbReference type="InterPro" id="IPR017642">
    <property type="entry name" value="DNA_S_mod_DndB"/>
</dbReference>
<dbReference type="NCBIfam" id="TIGR03187">
    <property type="entry name" value="DGQHR"/>
    <property type="match status" value="1"/>
</dbReference>
<name>A0ABU1K5Z3_9FLAO</name>